<dbReference type="EMBL" id="JAIWYP010000015">
    <property type="protein sequence ID" value="KAH3704245.1"/>
    <property type="molecule type" value="Genomic_DNA"/>
</dbReference>
<dbReference type="PANTHER" id="PTHR24373">
    <property type="entry name" value="SLIT RELATED LEUCINE-RICH REPEAT NEURONAL PROTEIN"/>
    <property type="match status" value="1"/>
</dbReference>
<keyword evidence="4" id="KW-1133">Transmembrane helix</keyword>
<name>A0A9D3YSB8_DREPO</name>
<keyword evidence="7" id="KW-1185">Reference proteome</keyword>
<evidence type="ECO:0000256" key="1">
    <source>
        <dbReference type="ARBA" id="ARBA00022614"/>
    </source>
</evidence>
<dbReference type="SMART" id="SM00369">
    <property type="entry name" value="LRR_TYP"/>
    <property type="match status" value="5"/>
</dbReference>
<evidence type="ECO:0000256" key="5">
    <source>
        <dbReference type="SAM" id="SignalP"/>
    </source>
</evidence>
<keyword evidence="4" id="KW-0472">Membrane</keyword>
<proteinExistence type="predicted"/>
<dbReference type="OrthoDB" id="6099413at2759"/>
<dbReference type="PANTHER" id="PTHR24373:SF392">
    <property type="entry name" value="NEPHROCAN"/>
    <property type="match status" value="1"/>
</dbReference>
<evidence type="ECO:0000313" key="7">
    <source>
        <dbReference type="Proteomes" id="UP000828390"/>
    </source>
</evidence>
<reference evidence="6" key="2">
    <citation type="submission" date="2020-11" db="EMBL/GenBank/DDBJ databases">
        <authorList>
            <person name="McCartney M.A."/>
            <person name="Auch B."/>
            <person name="Kono T."/>
            <person name="Mallez S."/>
            <person name="Becker A."/>
            <person name="Gohl D.M."/>
            <person name="Silverstein K.A.T."/>
            <person name="Koren S."/>
            <person name="Bechman K.B."/>
            <person name="Herman A."/>
            <person name="Abrahante J.E."/>
            <person name="Garbe J."/>
        </authorList>
    </citation>
    <scope>NUCLEOTIDE SEQUENCE</scope>
    <source>
        <strain evidence="6">Duluth1</strain>
        <tissue evidence="6">Whole animal</tissue>
    </source>
</reference>
<comment type="caution">
    <text evidence="6">The sequence shown here is derived from an EMBL/GenBank/DDBJ whole genome shotgun (WGS) entry which is preliminary data.</text>
</comment>
<keyword evidence="4" id="KW-0812">Transmembrane</keyword>
<dbReference type="InterPro" id="IPR001611">
    <property type="entry name" value="Leu-rich_rpt"/>
</dbReference>
<evidence type="ECO:0000256" key="2">
    <source>
        <dbReference type="ARBA" id="ARBA00022729"/>
    </source>
</evidence>
<dbReference type="InterPro" id="IPR003591">
    <property type="entry name" value="Leu-rich_rpt_typical-subtyp"/>
</dbReference>
<evidence type="ECO:0000256" key="3">
    <source>
        <dbReference type="ARBA" id="ARBA00022737"/>
    </source>
</evidence>
<sequence length="417" mass="47278">MTSPFYWCANAHVLFVAALWLVNPASLMGFLSQSSDKTANFTGQGLSQVPTGDSIPDDTENIDLSENSISNLTLVGYNNLKSLKTFNISRNQISELTPNAFKDLTALMVLDLSRNNIKGELLEEHMFVDLRKLETLNLEQNPMLILKSNVFNFMELPSLKRLDVSHCDIFVLERSSIDLPTLEYLDLSWNALTKVNKEAFRMMADLKTLDMSHNRIKVLDTVPYLPAIQTWNLDSNLIEEVHIKDQIWQRADTIENLYLRNNKIMRFGPDDLPLDLVSLKVISLEQNDINCDCRMKWIADDADIPSLETRNITITCHYPTRLANRNLLHVPADELTCSISVTRLLLIVMASIIGAVSLAIGLFVTTKWIRKYQRIKRAAKGDTGGDYSAVYTRDEEDVRVTMSDGKGLLNNSREFDV</sequence>
<gene>
    <name evidence="6" type="ORF">DPMN_079301</name>
</gene>
<evidence type="ECO:0000256" key="4">
    <source>
        <dbReference type="SAM" id="Phobius"/>
    </source>
</evidence>
<feature type="transmembrane region" description="Helical" evidence="4">
    <location>
        <begin position="344"/>
        <end position="364"/>
    </location>
</feature>
<keyword evidence="1" id="KW-0433">Leucine-rich repeat</keyword>
<accession>A0A9D3YSB8</accession>
<protein>
    <submittedName>
        <fullName evidence="6">Uncharacterized protein</fullName>
    </submittedName>
</protein>
<feature type="chain" id="PRO_5039337212" evidence="5">
    <location>
        <begin position="28"/>
        <end position="417"/>
    </location>
</feature>
<evidence type="ECO:0000313" key="6">
    <source>
        <dbReference type="EMBL" id="KAH3704245.1"/>
    </source>
</evidence>
<dbReference type="Pfam" id="PF13855">
    <property type="entry name" value="LRR_8"/>
    <property type="match status" value="2"/>
</dbReference>
<keyword evidence="3" id="KW-0677">Repeat</keyword>
<dbReference type="AlphaFoldDB" id="A0A9D3YSB8"/>
<dbReference type="Proteomes" id="UP000828390">
    <property type="component" value="Unassembled WGS sequence"/>
</dbReference>
<keyword evidence="2 5" id="KW-0732">Signal</keyword>
<dbReference type="SUPFAM" id="SSF52058">
    <property type="entry name" value="L domain-like"/>
    <property type="match status" value="1"/>
</dbReference>
<organism evidence="6 7">
    <name type="scientific">Dreissena polymorpha</name>
    <name type="common">Zebra mussel</name>
    <name type="synonym">Mytilus polymorpha</name>
    <dbReference type="NCBI Taxonomy" id="45954"/>
    <lineage>
        <taxon>Eukaryota</taxon>
        <taxon>Metazoa</taxon>
        <taxon>Spiralia</taxon>
        <taxon>Lophotrochozoa</taxon>
        <taxon>Mollusca</taxon>
        <taxon>Bivalvia</taxon>
        <taxon>Autobranchia</taxon>
        <taxon>Heteroconchia</taxon>
        <taxon>Euheterodonta</taxon>
        <taxon>Imparidentia</taxon>
        <taxon>Neoheterodontei</taxon>
        <taxon>Myida</taxon>
        <taxon>Dreissenoidea</taxon>
        <taxon>Dreissenidae</taxon>
        <taxon>Dreissena</taxon>
    </lineage>
</organism>
<feature type="signal peptide" evidence="5">
    <location>
        <begin position="1"/>
        <end position="27"/>
    </location>
</feature>
<dbReference type="InterPro" id="IPR050328">
    <property type="entry name" value="Dev_Immune_Receptor"/>
</dbReference>
<dbReference type="InterPro" id="IPR032675">
    <property type="entry name" value="LRR_dom_sf"/>
</dbReference>
<reference evidence="6" key="1">
    <citation type="journal article" date="2019" name="bioRxiv">
        <title>The Genome of the Zebra Mussel, Dreissena polymorpha: A Resource for Invasive Species Research.</title>
        <authorList>
            <person name="McCartney M.A."/>
            <person name="Auch B."/>
            <person name="Kono T."/>
            <person name="Mallez S."/>
            <person name="Zhang Y."/>
            <person name="Obille A."/>
            <person name="Becker A."/>
            <person name="Abrahante J.E."/>
            <person name="Garbe J."/>
            <person name="Badalamenti J.P."/>
            <person name="Herman A."/>
            <person name="Mangelson H."/>
            <person name="Liachko I."/>
            <person name="Sullivan S."/>
            <person name="Sone E.D."/>
            <person name="Koren S."/>
            <person name="Silverstein K.A.T."/>
            <person name="Beckman K.B."/>
            <person name="Gohl D.M."/>
        </authorList>
    </citation>
    <scope>NUCLEOTIDE SEQUENCE</scope>
    <source>
        <strain evidence="6">Duluth1</strain>
        <tissue evidence="6">Whole animal</tissue>
    </source>
</reference>
<dbReference type="PROSITE" id="PS51450">
    <property type="entry name" value="LRR"/>
    <property type="match status" value="1"/>
</dbReference>
<dbReference type="Gene3D" id="3.80.10.10">
    <property type="entry name" value="Ribonuclease Inhibitor"/>
    <property type="match status" value="2"/>
</dbReference>